<accession>A0A9Q0S320</accession>
<reference evidence="7" key="1">
    <citation type="submission" date="2022-07" db="EMBL/GenBank/DDBJ databases">
        <authorList>
            <person name="Trinca V."/>
            <person name="Uliana J.V.C."/>
            <person name="Torres T.T."/>
            <person name="Ward R.J."/>
            <person name="Monesi N."/>
        </authorList>
    </citation>
    <scope>NUCLEOTIDE SEQUENCE</scope>
    <source>
        <strain evidence="7">HSMRA1968</strain>
        <tissue evidence="7">Whole embryos</tissue>
    </source>
</reference>
<dbReference type="InterPro" id="IPR036236">
    <property type="entry name" value="Znf_C2H2_sf"/>
</dbReference>
<evidence type="ECO:0000256" key="4">
    <source>
        <dbReference type="PROSITE-ProRule" id="PRU00027"/>
    </source>
</evidence>
<dbReference type="SUPFAM" id="SSF57667">
    <property type="entry name" value="beta-beta-alpha zinc fingers"/>
    <property type="match status" value="1"/>
</dbReference>
<dbReference type="Proteomes" id="UP001151699">
    <property type="component" value="Chromosome B"/>
</dbReference>
<proteinExistence type="predicted"/>
<dbReference type="PANTHER" id="PTHR34396:SF25">
    <property type="entry name" value="BOUNDARY ELEMENT ASSOCIATED FACTOR"/>
    <property type="match status" value="1"/>
</dbReference>
<dbReference type="InterPro" id="IPR053031">
    <property type="entry name" value="Cuticle_assoc_protein"/>
</dbReference>
<name>A0A9Q0S320_9DIPT</name>
<dbReference type="GO" id="GO:0006357">
    <property type="term" value="P:regulation of transcription by RNA polymerase II"/>
    <property type="evidence" value="ECO:0007669"/>
    <property type="project" value="TreeGrafter"/>
</dbReference>
<dbReference type="PROSITE" id="PS50808">
    <property type="entry name" value="ZF_BED"/>
    <property type="match status" value="1"/>
</dbReference>
<evidence type="ECO:0000259" key="5">
    <source>
        <dbReference type="PROSITE" id="PS50808"/>
    </source>
</evidence>
<dbReference type="PANTHER" id="PTHR34396">
    <property type="entry name" value="OS03G0264950 PROTEIN-RELATED"/>
    <property type="match status" value="1"/>
</dbReference>
<organism evidence="7 8">
    <name type="scientific">Pseudolycoriella hygida</name>
    <dbReference type="NCBI Taxonomy" id="35572"/>
    <lineage>
        <taxon>Eukaryota</taxon>
        <taxon>Metazoa</taxon>
        <taxon>Ecdysozoa</taxon>
        <taxon>Arthropoda</taxon>
        <taxon>Hexapoda</taxon>
        <taxon>Insecta</taxon>
        <taxon>Pterygota</taxon>
        <taxon>Neoptera</taxon>
        <taxon>Endopterygota</taxon>
        <taxon>Diptera</taxon>
        <taxon>Nematocera</taxon>
        <taxon>Sciaroidea</taxon>
        <taxon>Sciaridae</taxon>
        <taxon>Pseudolycoriella</taxon>
    </lineage>
</organism>
<evidence type="ECO:0000313" key="8">
    <source>
        <dbReference type="Proteomes" id="UP001151699"/>
    </source>
</evidence>
<dbReference type="GO" id="GO:0008270">
    <property type="term" value="F:zinc ion binding"/>
    <property type="evidence" value="ECO:0007669"/>
    <property type="project" value="UniProtKB-KW"/>
</dbReference>
<keyword evidence="2 4" id="KW-0863">Zinc-finger</keyword>
<evidence type="ECO:0000256" key="3">
    <source>
        <dbReference type="ARBA" id="ARBA00022833"/>
    </source>
</evidence>
<evidence type="ECO:0000313" key="7">
    <source>
        <dbReference type="EMBL" id="KAJ6643542.1"/>
    </source>
</evidence>
<dbReference type="GO" id="GO:1990837">
    <property type="term" value="F:sequence-specific double-stranded DNA binding"/>
    <property type="evidence" value="ECO:0007669"/>
    <property type="project" value="TreeGrafter"/>
</dbReference>
<evidence type="ECO:0000256" key="1">
    <source>
        <dbReference type="ARBA" id="ARBA00022723"/>
    </source>
</evidence>
<keyword evidence="1" id="KW-0479">Metal-binding</keyword>
<dbReference type="Pfam" id="PF02892">
    <property type="entry name" value="zf-BED"/>
    <property type="match status" value="1"/>
</dbReference>
<keyword evidence="3" id="KW-0862">Zinc</keyword>
<dbReference type="SMART" id="SM00614">
    <property type="entry name" value="ZnF_BED"/>
    <property type="match status" value="1"/>
</dbReference>
<dbReference type="GO" id="GO:0005634">
    <property type="term" value="C:nucleus"/>
    <property type="evidence" value="ECO:0007669"/>
    <property type="project" value="TreeGrafter"/>
</dbReference>
<comment type="caution">
    <text evidence="7">The sequence shown here is derived from an EMBL/GenBank/DDBJ whole genome shotgun (WGS) entry which is preliminary data.</text>
</comment>
<evidence type="ECO:0000313" key="6">
    <source>
        <dbReference type="EMBL" id="KAJ6643534.1"/>
    </source>
</evidence>
<keyword evidence="8" id="KW-1185">Reference proteome</keyword>
<gene>
    <name evidence="6" type="ORF">Bhyg_08496</name>
    <name evidence="7" type="ORF">Bhyg_08504</name>
</gene>
<dbReference type="EMBL" id="WJQU01000002">
    <property type="protein sequence ID" value="KAJ6643542.1"/>
    <property type="molecule type" value="Genomic_DNA"/>
</dbReference>
<dbReference type="AlphaFoldDB" id="A0A9Q0S320"/>
<sequence>QDNANDETQNRNEDDSADEHAKWSYVWGHFTLVTEDNGNRYALCNHCRKSKYLLSGKSKSSTGNMKRHLLNKHPEQLDDAQKREPEPFVNIFTRKFPESIIELGDHEITQDDLEDEVS</sequence>
<dbReference type="InterPro" id="IPR003656">
    <property type="entry name" value="Znf_BED"/>
</dbReference>
<feature type="non-terminal residue" evidence="7">
    <location>
        <position position="1"/>
    </location>
</feature>
<protein>
    <recommendedName>
        <fullName evidence="5">BED-type domain-containing protein</fullName>
    </recommendedName>
</protein>
<evidence type="ECO:0000256" key="2">
    <source>
        <dbReference type="ARBA" id="ARBA00022771"/>
    </source>
</evidence>
<dbReference type="EMBL" id="WJQU01000002">
    <property type="protein sequence ID" value="KAJ6643534.1"/>
    <property type="molecule type" value="Genomic_DNA"/>
</dbReference>
<feature type="domain" description="BED-type" evidence="5">
    <location>
        <begin position="21"/>
        <end position="80"/>
    </location>
</feature>